<dbReference type="EMBL" id="CP120678">
    <property type="protein sequence ID" value="WIW70043.1"/>
    <property type="molecule type" value="Genomic_DNA"/>
</dbReference>
<protein>
    <submittedName>
        <fullName evidence="2">RidA family protein</fullName>
    </submittedName>
</protein>
<evidence type="ECO:0000256" key="1">
    <source>
        <dbReference type="ARBA" id="ARBA00010552"/>
    </source>
</evidence>
<evidence type="ECO:0000313" key="2">
    <source>
        <dbReference type="EMBL" id="WIW70043.1"/>
    </source>
</evidence>
<evidence type="ECO:0000313" key="3">
    <source>
        <dbReference type="Proteomes" id="UP001243623"/>
    </source>
</evidence>
<dbReference type="GO" id="GO:0005829">
    <property type="term" value="C:cytosol"/>
    <property type="evidence" value="ECO:0007669"/>
    <property type="project" value="TreeGrafter"/>
</dbReference>
<dbReference type="Pfam" id="PF01042">
    <property type="entry name" value="Ribonuc_L-PSP"/>
    <property type="match status" value="1"/>
</dbReference>
<dbReference type="KEGG" id="sgbi:P3F81_09045"/>
<dbReference type="GO" id="GO:0019239">
    <property type="term" value="F:deaminase activity"/>
    <property type="evidence" value="ECO:0007669"/>
    <property type="project" value="TreeGrafter"/>
</dbReference>
<dbReference type="PANTHER" id="PTHR11803:SF58">
    <property type="entry name" value="PROTEIN HMF1-RELATED"/>
    <property type="match status" value="1"/>
</dbReference>
<comment type="similarity">
    <text evidence="1">Belongs to the RutC family.</text>
</comment>
<dbReference type="Gene3D" id="3.30.1330.40">
    <property type="entry name" value="RutC-like"/>
    <property type="match status" value="1"/>
</dbReference>
<keyword evidence="3" id="KW-1185">Reference proteome</keyword>
<dbReference type="AlphaFoldDB" id="A0A9Y2AHH8"/>
<dbReference type="SUPFAM" id="SSF55298">
    <property type="entry name" value="YjgF-like"/>
    <property type="match status" value="1"/>
</dbReference>
<dbReference type="PANTHER" id="PTHR11803">
    <property type="entry name" value="2-IMINOBUTANOATE/2-IMINOPROPANOATE DEAMINASE RIDA"/>
    <property type="match status" value="1"/>
</dbReference>
<dbReference type="InterPro" id="IPR006175">
    <property type="entry name" value="YjgF/YER057c/UK114"/>
</dbReference>
<dbReference type="Proteomes" id="UP001243623">
    <property type="component" value="Chromosome"/>
</dbReference>
<dbReference type="RefSeq" id="WP_147670427.1">
    <property type="nucleotide sequence ID" value="NZ_CP120678.1"/>
</dbReference>
<dbReference type="CDD" id="cd00448">
    <property type="entry name" value="YjgF_YER057c_UK114_family"/>
    <property type="match status" value="1"/>
</dbReference>
<reference evidence="2" key="1">
    <citation type="submission" date="2023-03" db="EMBL/GenBank/DDBJ databases">
        <title>Selenobaculum gbiensis gen. nov. sp. nov., a new bacterium isolated from the gut microbiota of IBD patient.</title>
        <authorList>
            <person name="Yeo S."/>
            <person name="Park H."/>
            <person name="Huh C.S."/>
        </authorList>
    </citation>
    <scope>NUCLEOTIDE SEQUENCE</scope>
    <source>
        <strain evidence="2">ICN-92133</strain>
    </source>
</reference>
<gene>
    <name evidence="2" type="ORF">P3F81_09045</name>
</gene>
<sequence>MEFIHTNHSKFSSGHYCPAIIHDGIAYISGQLPINYDLKEKFPKGSLKDQVKQALSNLEAVLIQCGSSRKSVLKTTVYVSDIDGWEEVNQTYAEFFGEHKPARTIVPTAGLHFNSLIEIDAVAAVESEENKG</sequence>
<name>A0A9Y2AHH8_9FIRM</name>
<dbReference type="FunFam" id="3.30.1330.40:FF:000001">
    <property type="entry name" value="L-PSP family endoribonuclease"/>
    <property type="match status" value="1"/>
</dbReference>
<accession>A0A9Y2AHH8</accession>
<dbReference type="InterPro" id="IPR035959">
    <property type="entry name" value="RutC-like_sf"/>
</dbReference>
<organism evidence="2 3">
    <name type="scientific">Selenobaculum gibii</name>
    <dbReference type="NCBI Taxonomy" id="3054208"/>
    <lineage>
        <taxon>Bacteria</taxon>
        <taxon>Bacillati</taxon>
        <taxon>Bacillota</taxon>
        <taxon>Negativicutes</taxon>
        <taxon>Selenomonadales</taxon>
        <taxon>Selenomonadaceae</taxon>
        <taxon>Selenobaculum</taxon>
    </lineage>
</organism>
<proteinExistence type="inferred from homology"/>